<organism evidence="1 2">
    <name type="scientific">Parelaphostrongylus tenuis</name>
    <name type="common">Meningeal worm</name>
    <dbReference type="NCBI Taxonomy" id="148309"/>
    <lineage>
        <taxon>Eukaryota</taxon>
        <taxon>Metazoa</taxon>
        <taxon>Ecdysozoa</taxon>
        <taxon>Nematoda</taxon>
        <taxon>Chromadorea</taxon>
        <taxon>Rhabditida</taxon>
        <taxon>Rhabditina</taxon>
        <taxon>Rhabditomorpha</taxon>
        <taxon>Strongyloidea</taxon>
        <taxon>Metastrongylidae</taxon>
        <taxon>Parelaphostrongylus</taxon>
    </lineage>
</organism>
<evidence type="ECO:0000313" key="1">
    <source>
        <dbReference type="EMBL" id="KAJ1347996.1"/>
    </source>
</evidence>
<accession>A0AAD5QIF9</accession>
<proteinExistence type="predicted"/>
<gene>
    <name evidence="1" type="ORF">KIN20_003202</name>
</gene>
<name>A0AAD5QIF9_PARTN</name>
<comment type="caution">
    <text evidence="1">The sequence shown here is derived from an EMBL/GenBank/DDBJ whole genome shotgun (WGS) entry which is preliminary data.</text>
</comment>
<dbReference type="AlphaFoldDB" id="A0AAD5QIF9"/>
<protein>
    <submittedName>
        <fullName evidence="1">Uncharacterized protein</fullName>
    </submittedName>
</protein>
<dbReference type="EMBL" id="JAHQIW010000415">
    <property type="protein sequence ID" value="KAJ1347996.1"/>
    <property type="molecule type" value="Genomic_DNA"/>
</dbReference>
<keyword evidence="2" id="KW-1185">Reference proteome</keyword>
<reference evidence="1" key="1">
    <citation type="submission" date="2021-06" db="EMBL/GenBank/DDBJ databases">
        <title>Parelaphostrongylus tenuis whole genome reference sequence.</title>
        <authorList>
            <person name="Garwood T.J."/>
            <person name="Larsen P.A."/>
            <person name="Fountain-Jones N.M."/>
            <person name="Garbe J.R."/>
            <person name="Macchietto M.G."/>
            <person name="Kania S.A."/>
            <person name="Gerhold R.W."/>
            <person name="Richards J.E."/>
            <person name="Wolf T.M."/>
        </authorList>
    </citation>
    <scope>NUCLEOTIDE SEQUENCE</scope>
    <source>
        <strain evidence="1">MNPRO001-30</strain>
        <tissue evidence="1">Meninges</tissue>
    </source>
</reference>
<evidence type="ECO:0000313" key="2">
    <source>
        <dbReference type="Proteomes" id="UP001196413"/>
    </source>
</evidence>
<dbReference type="Proteomes" id="UP001196413">
    <property type="component" value="Unassembled WGS sequence"/>
</dbReference>
<sequence>MAVVPFPSPSEVSHPSRSLARNIQLIRSEGEEYYEHEQLWTSDRHIGFEEDEDVGTSAVQNGCCVMPHSKRVFSLMTDVWRAMRDELHKFFWHVALFAD</sequence>